<keyword evidence="1" id="KW-0732">Signal</keyword>
<feature type="chain" id="PRO_5043629725" evidence="1">
    <location>
        <begin position="20"/>
        <end position="241"/>
    </location>
</feature>
<evidence type="ECO:0000313" key="3">
    <source>
        <dbReference type="Proteomes" id="UP001054837"/>
    </source>
</evidence>
<dbReference type="EMBL" id="BPLQ01002387">
    <property type="protein sequence ID" value="GIX92326.1"/>
    <property type="molecule type" value="Genomic_DNA"/>
</dbReference>
<evidence type="ECO:0000313" key="2">
    <source>
        <dbReference type="EMBL" id="GIX92326.1"/>
    </source>
</evidence>
<protein>
    <submittedName>
        <fullName evidence="2">Uncharacterized protein</fullName>
    </submittedName>
</protein>
<dbReference type="PANTHER" id="PTHR33964:SF1">
    <property type="entry name" value="RE45066P"/>
    <property type="match status" value="1"/>
</dbReference>
<comment type="caution">
    <text evidence="2">The sequence shown here is derived from an EMBL/GenBank/DDBJ whole genome shotgun (WGS) entry which is preliminary data.</text>
</comment>
<evidence type="ECO:0000256" key="1">
    <source>
        <dbReference type="SAM" id="SignalP"/>
    </source>
</evidence>
<keyword evidence="3" id="KW-1185">Reference proteome</keyword>
<proteinExistence type="predicted"/>
<sequence>MKVFFFFLFEFLLFLTVRGTFSGFESCDFDKCQDADLAEGLSRVNFLPNEQQLRELCPKTLQQVACMVQEAESCTGKTVEELASIADTTFAKIISGARGLIQDICDEDSQFRKDYLASRDCFRGFLRVGARHCSQEADEIVEILLEPSDKSEDDEDSKQQCLRGTHELTCLVLQLEDTCGERAQKVFLDTVVRFSDLFISICDDKETAIEVRTMLFDYLELEGDTRSKMETALSYLRRRRR</sequence>
<feature type="signal peptide" evidence="1">
    <location>
        <begin position="1"/>
        <end position="19"/>
    </location>
</feature>
<dbReference type="AlphaFoldDB" id="A0AAV4P5L5"/>
<dbReference type="PANTHER" id="PTHR33964">
    <property type="entry name" value="RE45066P-RELATED"/>
    <property type="match status" value="1"/>
</dbReference>
<name>A0AAV4P5L5_9ARAC</name>
<gene>
    <name evidence="2" type="primary">AVEN_75572_1</name>
    <name evidence="2" type="ORF">CDAR_621841</name>
</gene>
<dbReference type="Proteomes" id="UP001054837">
    <property type="component" value="Unassembled WGS sequence"/>
</dbReference>
<organism evidence="2 3">
    <name type="scientific">Caerostris darwini</name>
    <dbReference type="NCBI Taxonomy" id="1538125"/>
    <lineage>
        <taxon>Eukaryota</taxon>
        <taxon>Metazoa</taxon>
        <taxon>Ecdysozoa</taxon>
        <taxon>Arthropoda</taxon>
        <taxon>Chelicerata</taxon>
        <taxon>Arachnida</taxon>
        <taxon>Araneae</taxon>
        <taxon>Araneomorphae</taxon>
        <taxon>Entelegynae</taxon>
        <taxon>Araneoidea</taxon>
        <taxon>Araneidae</taxon>
        <taxon>Caerostris</taxon>
    </lineage>
</organism>
<reference evidence="2 3" key="1">
    <citation type="submission" date="2021-06" db="EMBL/GenBank/DDBJ databases">
        <title>Caerostris darwini draft genome.</title>
        <authorList>
            <person name="Kono N."/>
            <person name="Arakawa K."/>
        </authorList>
    </citation>
    <scope>NUCLEOTIDE SEQUENCE [LARGE SCALE GENOMIC DNA]</scope>
</reference>
<accession>A0AAV4P5L5</accession>